<dbReference type="EMBL" id="CP000812">
    <property type="protein sequence ID" value="ABV33134.1"/>
    <property type="molecule type" value="Genomic_DNA"/>
</dbReference>
<dbReference type="Pfam" id="PF00578">
    <property type="entry name" value="AhpC-TSA"/>
    <property type="match status" value="1"/>
</dbReference>
<reference evidence="5 6" key="2">
    <citation type="journal article" date="2009" name="Proc. Natl. Acad. Sci. U.S.A.">
        <title>On the chimeric nature, thermophilic origin, and phylogenetic placement of the Thermotogales.</title>
        <authorList>
            <person name="Zhaxybayeva O."/>
            <person name="Swithers K.S."/>
            <person name="Lapierre P."/>
            <person name="Fournier G.P."/>
            <person name="Bickhart D.M."/>
            <person name="DeBoy R.T."/>
            <person name="Nelson K.E."/>
            <person name="Nesbo C.L."/>
            <person name="Doolittle W.F."/>
            <person name="Gogarten J.P."/>
            <person name="Noll K.M."/>
        </authorList>
    </citation>
    <scope>NUCLEOTIDE SEQUENCE [LARGE SCALE GENOMIC DNA]</scope>
    <source>
        <strain evidence="6">ATCC BAA-301 / DSM 14385 / NBRC 107922 / TMO</strain>
    </source>
</reference>
<dbReference type="InterPro" id="IPR050455">
    <property type="entry name" value="Tpx_Peroxidase_subfamily"/>
</dbReference>
<evidence type="ECO:0000256" key="1">
    <source>
        <dbReference type="ARBA" id="ARBA00023002"/>
    </source>
</evidence>
<dbReference type="Gene3D" id="3.40.30.10">
    <property type="entry name" value="Glutaredoxin"/>
    <property type="match status" value="1"/>
</dbReference>
<evidence type="ECO:0000259" key="4">
    <source>
        <dbReference type="PROSITE" id="PS51352"/>
    </source>
</evidence>
<name>A8F4Q0_PSELT</name>
<gene>
    <name evidence="5" type="ordered locus">Tlet_0568</name>
</gene>
<dbReference type="InterPro" id="IPR036249">
    <property type="entry name" value="Thioredoxin-like_sf"/>
</dbReference>
<evidence type="ECO:0000256" key="2">
    <source>
        <dbReference type="ARBA" id="ARBA00023284"/>
    </source>
</evidence>
<organism evidence="5 6">
    <name type="scientific">Pseudothermotoga lettingae (strain ATCC BAA-301 / DSM 14385 / NBRC 107922 / TMO)</name>
    <name type="common">Thermotoga lettingae</name>
    <dbReference type="NCBI Taxonomy" id="416591"/>
    <lineage>
        <taxon>Bacteria</taxon>
        <taxon>Thermotogati</taxon>
        <taxon>Thermotogota</taxon>
        <taxon>Thermotogae</taxon>
        <taxon>Thermotogales</taxon>
        <taxon>Thermotogaceae</taxon>
        <taxon>Pseudothermotoga</taxon>
    </lineage>
</organism>
<dbReference type="Proteomes" id="UP000002016">
    <property type="component" value="Chromosome"/>
</dbReference>
<dbReference type="InterPro" id="IPR013766">
    <property type="entry name" value="Thioredoxin_domain"/>
</dbReference>
<dbReference type="PROSITE" id="PS51352">
    <property type="entry name" value="THIOREDOXIN_2"/>
    <property type="match status" value="1"/>
</dbReference>
<dbReference type="STRING" id="416591.Tlet_0568"/>
<dbReference type="GO" id="GO:0016491">
    <property type="term" value="F:oxidoreductase activity"/>
    <property type="evidence" value="ECO:0007669"/>
    <property type="project" value="UniProtKB-KW"/>
</dbReference>
<dbReference type="AlphaFoldDB" id="A8F4Q0"/>
<dbReference type="GO" id="GO:0016209">
    <property type="term" value="F:antioxidant activity"/>
    <property type="evidence" value="ECO:0007669"/>
    <property type="project" value="InterPro"/>
</dbReference>
<dbReference type="eggNOG" id="COG1225">
    <property type="taxonomic scope" value="Bacteria"/>
</dbReference>
<proteinExistence type="predicted"/>
<dbReference type="RefSeq" id="WP_012002615.1">
    <property type="nucleotide sequence ID" value="NC_009828.1"/>
</dbReference>
<dbReference type="InterPro" id="IPR024706">
    <property type="entry name" value="Peroxiredoxin_AhpC-typ"/>
</dbReference>
<keyword evidence="2" id="KW-0676">Redox-active center</keyword>
<sequence>MEFLGKKIDNLSLKDHNGKIEKLYHLQKKVLLSFHPLAWTSICSKQMLSIEEKYDVFAKLNVAPFGVSVDPLPSKKAWAESLNIKKLPLITDFWPHGEIAKSFGLFREKDGFSERANVILDENKVVIFYKIYPIEELPDIEELIGFLKK</sequence>
<dbReference type="HOGENOM" id="CLU_042529_14_2_0"/>
<dbReference type="KEGG" id="tle:Tlet_0568"/>
<dbReference type="PANTHER" id="PTHR43110:SF1">
    <property type="entry name" value="THIOL PEROXIDASE"/>
    <property type="match status" value="1"/>
</dbReference>
<dbReference type="PANTHER" id="PTHR43110">
    <property type="entry name" value="THIOL PEROXIDASE"/>
    <property type="match status" value="1"/>
</dbReference>
<evidence type="ECO:0000313" key="5">
    <source>
        <dbReference type="EMBL" id="ABV33134.1"/>
    </source>
</evidence>
<keyword evidence="1" id="KW-0560">Oxidoreductase</keyword>
<feature type="domain" description="Thioredoxin" evidence="4">
    <location>
        <begin position="2"/>
        <end position="149"/>
    </location>
</feature>
<dbReference type="SUPFAM" id="SSF52833">
    <property type="entry name" value="Thioredoxin-like"/>
    <property type="match status" value="1"/>
</dbReference>
<dbReference type="OrthoDB" id="9812811at2"/>
<evidence type="ECO:0000256" key="3">
    <source>
        <dbReference type="PIRSR" id="PIRSR000239-1"/>
    </source>
</evidence>
<dbReference type="InterPro" id="IPR000866">
    <property type="entry name" value="AhpC/TSA"/>
</dbReference>
<evidence type="ECO:0000313" key="6">
    <source>
        <dbReference type="Proteomes" id="UP000002016"/>
    </source>
</evidence>
<reference evidence="5 6" key="1">
    <citation type="submission" date="2007-08" db="EMBL/GenBank/DDBJ databases">
        <title>Complete sequence of Thermotoga lettingae TMO.</title>
        <authorList>
            <consortium name="US DOE Joint Genome Institute"/>
            <person name="Copeland A."/>
            <person name="Lucas S."/>
            <person name="Lapidus A."/>
            <person name="Barry K."/>
            <person name="Glavina del Rio T."/>
            <person name="Dalin E."/>
            <person name="Tice H."/>
            <person name="Pitluck S."/>
            <person name="Foster B."/>
            <person name="Bruce D."/>
            <person name="Schmutz J."/>
            <person name="Larimer F."/>
            <person name="Land M."/>
            <person name="Hauser L."/>
            <person name="Kyrpides N."/>
            <person name="Mikhailova N."/>
            <person name="Nelson K."/>
            <person name="Gogarten J.P."/>
            <person name="Noll K."/>
            <person name="Richardson P."/>
        </authorList>
    </citation>
    <scope>NUCLEOTIDE SEQUENCE [LARGE SCALE GENOMIC DNA]</scope>
    <source>
        <strain evidence="6">ATCC BAA-301 / DSM 14385 / NBRC 107922 / TMO</strain>
    </source>
</reference>
<keyword evidence="6" id="KW-1185">Reference proteome</keyword>
<accession>A8F4Q0</accession>
<protein>
    <submittedName>
        <fullName evidence="5">Alkyl hydroperoxide reductase/ Thiol specific antioxidant/ Mal allergen</fullName>
    </submittedName>
</protein>
<feature type="active site" description="Cysteine sulfenic acid (-SOH) intermediate; for peroxidase activity" evidence="3">
    <location>
        <position position="43"/>
    </location>
</feature>
<dbReference type="PIRSF" id="PIRSF000239">
    <property type="entry name" value="AHPC"/>
    <property type="match status" value="1"/>
</dbReference>